<evidence type="ECO:0000313" key="8">
    <source>
        <dbReference type="EMBL" id="SVB24670.1"/>
    </source>
</evidence>
<dbReference type="PANTHER" id="PTHR13604">
    <property type="entry name" value="DC12-RELATED"/>
    <property type="match status" value="1"/>
</dbReference>
<reference evidence="8" key="1">
    <citation type="submission" date="2018-05" db="EMBL/GenBank/DDBJ databases">
        <authorList>
            <person name="Lanie J.A."/>
            <person name="Ng W.-L."/>
            <person name="Kazmierczak K.M."/>
            <person name="Andrzejewski T.M."/>
            <person name="Davidsen T.M."/>
            <person name="Wayne K.J."/>
            <person name="Tettelin H."/>
            <person name="Glass J.I."/>
            <person name="Rusch D."/>
            <person name="Podicherti R."/>
            <person name="Tsui H.-C.T."/>
            <person name="Winkler M.E."/>
        </authorList>
    </citation>
    <scope>NUCLEOTIDE SEQUENCE</scope>
</reference>
<dbReference type="GO" id="GO:0008233">
    <property type="term" value="F:peptidase activity"/>
    <property type="evidence" value="ECO:0007669"/>
    <property type="project" value="UniProtKB-KW"/>
</dbReference>
<dbReference type="Pfam" id="PF02586">
    <property type="entry name" value="SRAP"/>
    <property type="match status" value="1"/>
</dbReference>
<evidence type="ECO:0000256" key="1">
    <source>
        <dbReference type="ARBA" id="ARBA00008136"/>
    </source>
</evidence>
<dbReference type="GO" id="GO:0106300">
    <property type="term" value="P:protein-DNA covalent cross-linking repair"/>
    <property type="evidence" value="ECO:0007669"/>
    <property type="project" value="InterPro"/>
</dbReference>
<name>A0A382CF49_9ZZZZ</name>
<keyword evidence="4" id="KW-0378">Hydrolase</keyword>
<evidence type="ECO:0000256" key="4">
    <source>
        <dbReference type="ARBA" id="ARBA00022801"/>
    </source>
</evidence>
<protein>
    <recommendedName>
        <fullName evidence="9">Abasic site processing protein</fullName>
    </recommendedName>
</protein>
<evidence type="ECO:0000256" key="5">
    <source>
        <dbReference type="ARBA" id="ARBA00023124"/>
    </source>
</evidence>
<dbReference type="GO" id="GO:0016829">
    <property type="term" value="F:lyase activity"/>
    <property type="evidence" value="ECO:0007669"/>
    <property type="project" value="UniProtKB-KW"/>
</dbReference>
<evidence type="ECO:0000256" key="6">
    <source>
        <dbReference type="ARBA" id="ARBA00023125"/>
    </source>
</evidence>
<evidence type="ECO:0008006" key="9">
    <source>
        <dbReference type="Google" id="ProtNLM"/>
    </source>
</evidence>
<dbReference type="InterPro" id="IPR003738">
    <property type="entry name" value="SRAP"/>
</dbReference>
<dbReference type="PANTHER" id="PTHR13604:SF0">
    <property type="entry name" value="ABASIC SITE PROCESSING PROTEIN HMCES"/>
    <property type="match status" value="1"/>
</dbReference>
<dbReference type="SUPFAM" id="SSF143081">
    <property type="entry name" value="BB1717-like"/>
    <property type="match status" value="1"/>
</dbReference>
<evidence type="ECO:0000256" key="2">
    <source>
        <dbReference type="ARBA" id="ARBA00022670"/>
    </source>
</evidence>
<keyword evidence="3" id="KW-0227">DNA damage</keyword>
<proteinExistence type="inferred from homology"/>
<dbReference type="EMBL" id="UINC01034197">
    <property type="protein sequence ID" value="SVB24670.1"/>
    <property type="molecule type" value="Genomic_DNA"/>
</dbReference>
<dbReference type="Gene3D" id="3.90.1680.10">
    <property type="entry name" value="SOS response associated peptidase-like"/>
    <property type="match status" value="1"/>
</dbReference>
<keyword evidence="5" id="KW-0190">Covalent protein-DNA linkage</keyword>
<gene>
    <name evidence="8" type="ORF">METZ01_LOCUS177524</name>
</gene>
<evidence type="ECO:0000256" key="3">
    <source>
        <dbReference type="ARBA" id="ARBA00022763"/>
    </source>
</evidence>
<dbReference type="GO" id="GO:0003697">
    <property type="term" value="F:single-stranded DNA binding"/>
    <property type="evidence" value="ECO:0007669"/>
    <property type="project" value="InterPro"/>
</dbReference>
<sequence>MCGRYSLLASMKVVQRLFRCVTGAINFPSRYNIAPSQFAPVVALHSDGAPKLSLMRWGLIPAWSTSNNNRYSMFNARVETVATKPAYRNAFKKRRCLVPTDGFYEWKKKGDVKEPYRISLTNHKVFAFAGLWERRENGPTSVMDSFTILTTPANSLISPIHARMPLIIPPEVHTDWLSGSKPEPLLLPYPAAKRNAYPLDSYVNNAKHDDLRCLTPAKKNSQCEIFNRS</sequence>
<evidence type="ECO:0000256" key="7">
    <source>
        <dbReference type="ARBA" id="ARBA00023239"/>
    </source>
</evidence>
<keyword evidence="7" id="KW-0456">Lyase</keyword>
<keyword evidence="6" id="KW-0238">DNA-binding</keyword>
<dbReference type="AlphaFoldDB" id="A0A382CF49"/>
<comment type="similarity">
    <text evidence="1">Belongs to the SOS response-associated peptidase family.</text>
</comment>
<accession>A0A382CF49</accession>
<dbReference type="InterPro" id="IPR036590">
    <property type="entry name" value="SRAP-like"/>
</dbReference>
<keyword evidence="2" id="KW-0645">Protease</keyword>
<organism evidence="8">
    <name type="scientific">marine metagenome</name>
    <dbReference type="NCBI Taxonomy" id="408172"/>
    <lineage>
        <taxon>unclassified sequences</taxon>
        <taxon>metagenomes</taxon>
        <taxon>ecological metagenomes</taxon>
    </lineage>
</organism>
<dbReference type="GO" id="GO:0006508">
    <property type="term" value="P:proteolysis"/>
    <property type="evidence" value="ECO:0007669"/>
    <property type="project" value="UniProtKB-KW"/>
</dbReference>